<comment type="caution">
    <text evidence="1">The sequence shown here is derived from an EMBL/GenBank/DDBJ whole genome shotgun (WGS) entry which is preliminary data.</text>
</comment>
<proteinExistence type="predicted"/>
<reference evidence="1" key="1">
    <citation type="journal article" date="2014" name="Front. Microbiol.">
        <title>High frequency of phylogenetically diverse reductive dehalogenase-homologous genes in deep subseafloor sedimentary metagenomes.</title>
        <authorList>
            <person name="Kawai M."/>
            <person name="Futagami T."/>
            <person name="Toyoda A."/>
            <person name="Takaki Y."/>
            <person name="Nishi S."/>
            <person name="Hori S."/>
            <person name="Arai W."/>
            <person name="Tsubouchi T."/>
            <person name="Morono Y."/>
            <person name="Uchiyama I."/>
            <person name="Ito T."/>
            <person name="Fujiyama A."/>
            <person name="Inagaki F."/>
            <person name="Takami H."/>
        </authorList>
    </citation>
    <scope>NUCLEOTIDE SEQUENCE</scope>
    <source>
        <strain evidence="1">Expedition CK06-06</strain>
    </source>
</reference>
<evidence type="ECO:0000313" key="1">
    <source>
        <dbReference type="EMBL" id="GAJ05165.1"/>
    </source>
</evidence>
<sequence length="132" mass="14989">MIKKLDVEEIAGMMQLEDNATESFPCEKGEWVQWLISNAENPRVLIIGNVIDGEIKSYLVAVDNVGLPLSVQVNIFFFYSGGDTDSNMEMRDMLNDWAREKGAKIIRFITNDIKMFEKYGAEQKGVFGGWDL</sequence>
<organism evidence="1">
    <name type="scientific">marine sediment metagenome</name>
    <dbReference type="NCBI Taxonomy" id="412755"/>
    <lineage>
        <taxon>unclassified sequences</taxon>
        <taxon>metagenomes</taxon>
        <taxon>ecological metagenomes</taxon>
    </lineage>
</organism>
<evidence type="ECO:0008006" key="2">
    <source>
        <dbReference type="Google" id="ProtNLM"/>
    </source>
</evidence>
<dbReference type="AlphaFoldDB" id="X1VEP5"/>
<name>X1VEP5_9ZZZZ</name>
<dbReference type="EMBL" id="BARW01029050">
    <property type="protein sequence ID" value="GAJ05165.1"/>
    <property type="molecule type" value="Genomic_DNA"/>
</dbReference>
<accession>X1VEP5</accession>
<gene>
    <name evidence="1" type="ORF">S12H4_46758</name>
</gene>
<protein>
    <recommendedName>
        <fullName evidence="2">N-acetyltransferase domain-containing protein</fullName>
    </recommendedName>
</protein>